<feature type="region of interest" description="Disordered" evidence="1">
    <location>
        <begin position="240"/>
        <end position="259"/>
    </location>
</feature>
<name>A0A1Y1ZKM8_9FUNG</name>
<keyword evidence="3" id="KW-1185">Reference proteome</keyword>
<comment type="caution">
    <text evidence="2">The sequence shown here is derived from an EMBL/GenBank/DDBJ whole genome shotgun (WGS) entry which is preliminary data.</text>
</comment>
<feature type="compositionally biased region" description="Polar residues" evidence="1">
    <location>
        <begin position="241"/>
        <end position="259"/>
    </location>
</feature>
<accession>A0A1Y1ZKM8</accession>
<reference evidence="2 3" key="1">
    <citation type="submission" date="2016-08" db="EMBL/GenBank/DDBJ databases">
        <title>A Parts List for Fungal Cellulosomes Revealed by Comparative Genomics.</title>
        <authorList>
            <consortium name="DOE Joint Genome Institute"/>
            <person name="Haitjema C.H."/>
            <person name="Gilmore S.P."/>
            <person name="Henske J.K."/>
            <person name="Solomon K.V."/>
            <person name="De Groot R."/>
            <person name="Kuo A."/>
            <person name="Mondo S.J."/>
            <person name="Salamov A.A."/>
            <person name="Labutti K."/>
            <person name="Zhao Z."/>
            <person name="Chiniquy J."/>
            <person name="Barry K."/>
            <person name="Brewer H.M."/>
            <person name="Purvine S.O."/>
            <person name="Wright A.T."/>
            <person name="Boxma B."/>
            <person name="Van Alen T."/>
            <person name="Hackstein J.H."/>
            <person name="Baker S.E."/>
            <person name="Grigoriev I.V."/>
            <person name="O'Malley M.A."/>
        </authorList>
    </citation>
    <scope>NUCLEOTIDE SEQUENCE [LARGE SCALE GENOMIC DNA]</scope>
    <source>
        <strain evidence="2 3">G1</strain>
    </source>
</reference>
<evidence type="ECO:0000256" key="1">
    <source>
        <dbReference type="SAM" id="MobiDB-lite"/>
    </source>
</evidence>
<gene>
    <name evidence="2" type="ORF">LY90DRAFT_678003</name>
</gene>
<evidence type="ECO:0000313" key="2">
    <source>
        <dbReference type="EMBL" id="ORY10375.1"/>
    </source>
</evidence>
<evidence type="ECO:0000313" key="3">
    <source>
        <dbReference type="Proteomes" id="UP000193920"/>
    </source>
</evidence>
<proteinExistence type="predicted"/>
<sequence length="289" mass="34102">MKKSRKWQRDITALGSKKAKYFKWKRDLLDIFEDFTLSEKEKKRIVLSTTVDTTHELCEELYFEEKSMTDEEFINKIEEIIETDEISSFSSEKLEHTKIGKKNVRIFNLHFNDLLNEIKDKDKPSEFRLIVLYIKGLKEKRSLYSVMIAKKFDSLKQAMEFALRIDSRIQVYEDEGEYSNQNKSYIIPNQKHLKFDLNAIKRKTLEVNSNTSSSQTNKKFKLKDNPIPIKTKALLEKNKQESNNSKIDNNFRNNLHTPSDNTDNLEILDTSFIANKNIRLCIKQLKIKS</sequence>
<organism evidence="2 3">
    <name type="scientific">Neocallimastix californiae</name>
    <dbReference type="NCBI Taxonomy" id="1754190"/>
    <lineage>
        <taxon>Eukaryota</taxon>
        <taxon>Fungi</taxon>
        <taxon>Fungi incertae sedis</taxon>
        <taxon>Chytridiomycota</taxon>
        <taxon>Chytridiomycota incertae sedis</taxon>
        <taxon>Neocallimastigomycetes</taxon>
        <taxon>Neocallimastigales</taxon>
        <taxon>Neocallimastigaceae</taxon>
        <taxon>Neocallimastix</taxon>
    </lineage>
</organism>
<dbReference type="AlphaFoldDB" id="A0A1Y1ZKM8"/>
<protein>
    <submittedName>
        <fullName evidence="2">Uncharacterized protein</fullName>
    </submittedName>
</protein>
<dbReference type="Proteomes" id="UP000193920">
    <property type="component" value="Unassembled WGS sequence"/>
</dbReference>
<dbReference type="EMBL" id="MCOG01000394">
    <property type="protein sequence ID" value="ORY10375.1"/>
    <property type="molecule type" value="Genomic_DNA"/>
</dbReference>